<evidence type="ECO:0000256" key="12">
    <source>
        <dbReference type="SAM" id="Phobius"/>
    </source>
</evidence>
<dbReference type="SUPFAM" id="SSF103473">
    <property type="entry name" value="MFS general substrate transporter"/>
    <property type="match status" value="1"/>
</dbReference>
<evidence type="ECO:0000313" key="14">
    <source>
        <dbReference type="Proteomes" id="UP000038010"/>
    </source>
</evidence>
<dbReference type="GeneID" id="28739374"/>
<evidence type="ECO:0000256" key="6">
    <source>
        <dbReference type="ARBA" id="ARBA00022692"/>
    </source>
</evidence>
<dbReference type="PANTHER" id="PTHR23516">
    <property type="entry name" value="SAM (S-ADENOSYL METHIONINE) TRANSPORTER"/>
    <property type="match status" value="1"/>
</dbReference>
<dbReference type="PANTHER" id="PTHR23516:SF1">
    <property type="entry name" value="MOLYBDATE-ANION TRANSPORTER"/>
    <property type="match status" value="1"/>
</dbReference>
<feature type="transmembrane region" description="Helical" evidence="12">
    <location>
        <begin position="373"/>
        <end position="389"/>
    </location>
</feature>
<dbReference type="STRING" id="1664694.A0A0N0NQ36"/>
<evidence type="ECO:0000313" key="13">
    <source>
        <dbReference type="EMBL" id="KPI43451.1"/>
    </source>
</evidence>
<evidence type="ECO:0000256" key="10">
    <source>
        <dbReference type="ARBA" id="ARBA00030646"/>
    </source>
</evidence>
<comment type="function">
    <text evidence="1">Mediates high-affinity intracellular uptake of the rare oligo-element molybdenum.</text>
</comment>
<gene>
    <name evidence="13" type="ORF">AB675_7148</name>
</gene>
<proteinExistence type="predicted"/>
<dbReference type="InterPro" id="IPR008509">
    <property type="entry name" value="MOT2/MFSD5"/>
</dbReference>
<name>A0A0N0NQ36_9EURO</name>
<feature type="transmembrane region" description="Helical" evidence="12">
    <location>
        <begin position="439"/>
        <end position="457"/>
    </location>
</feature>
<dbReference type="Pfam" id="PF05631">
    <property type="entry name" value="MFS_5"/>
    <property type="match status" value="1"/>
</dbReference>
<feature type="transmembrane region" description="Helical" evidence="12">
    <location>
        <begin position="410"/>
        <end position="427"/>
    </location>
</feature>
<feature type="transmembrane region" description="Helical" evidence="12">
    <location>
        <begin position="223"/>
        <end position="240"/>
    </location>
</feature>
<evidence type="ECO:0000256" key="3">
    <source>
        <dbReference type="ARBA" id="ARBA00021242"/>
    </source>
</evidence>
<dbReference type="GO" id="GO:0005886">
    <property type="term" value="C:plasma membrane"/>
    <property type="evidence" value="ECO:0007669"/>
    <property type="project" value="UniProtKB-SubCell"/>
</dbReference>
<evidence type="ECO:0000256" key="4">
    <source>
        <dbReference type="ARBA" id="ARBA00022448"/>
    </source>
</evidence>
<evidence type="ECO:0000256" key="5">
    <source>
        <dbReference type="ARBA" id="ARBA00022475"/>
    </source>
</evidence>
<evidence type="ECO:0000256" key="7">
    <source>
        <dbReference type="ARBA" id="ARBA00022989"/>
    </source>
</evidence>
<keyword evidence="7 12" id="KW-1133">Transmembrane helix</keyword>
<dbReference type="RefSeq" id="XP_018003414.1">
    <property type="nucleotide sequence ID" value="XM_018147494.1"/>
</dbReference>
<dbReference type="VEuPathDB" id="FungiDB:AB675_7148"/>
<accession>A0A0N0NQ36</accession>
<dbReference type="GO" id="GO:0015098">
    <property type="term" value="F:molybdate ion transmembrane transporter activity"/>
    <property type="evidence" value="ECO:0007669"/>
    <property type="project" value="InterPro"/>
</dbReference>
<evidence type="ECO:0000256" key="1">
    <source>
        <dbReference type="ARBA" id="ARBA00003019"/>
    </source>
</evidence>
<keyword evidence="5" id="KW-1003">Cell membrane</keyword>
<keyword evidence="9 12" id="KW-0472">Membrane</keyword>
<sequence length="465" mass="51017">MAFYELNVFVLIVVNVVLFLRQHERSKPQAPKPSIDEEISKVLNMEDSETEPQLPSGAAKIFVKQYLIGHLLAFAGDWLQGPHLYAVYKYDKRLPETRVALLYATGFIAAAVSATAAGQLADRFGRRRACLVYCAAYSACCLSLLSDNIYILLAGKWCGGVSTTLLYSVFDVWMITEYNKRGLQSSGVSLGTVYGWLTSLNSVVAITTGVVGEMLVGWTGAKVSPFMLATVVFMLAAIWISSTWPENFGSGASDGQDDSFLTVTVIAARKMWTDERVFALVTASSIFESMMYLFVFFWSAAIVSARQSAGVKDAPPFGLIFASFMCAMMAGSMIFNSSTSRGVADTSSLLEVTLAIASTALLSAIILTGHEYLVFWMFCLVEVCVGMYYPSMNFLKSNIIEDASRAKIYNFMRIPLSVFVITAHSFAEEGDHHRNNVFLIFGGALLAALFVAQRFLAQERRSATS</sequence>
<dbReference type="GO" id="GO:0006811">
    <property type="term" value="P:monoatomic ion transport"/>
    <property type="evidence" value="ECO:0007669"/>
    <property type="project" value="UniProtKB-KW"/>
</dbReference>
<comment type="subcellular location">
    <subcellularLocation>
        <location evidence="2">Cell membrane</location>
        <topology evidence="2">Multi-pass membrane protein</topology>
    </subcellularLocation>
</comment>
<feature type="transmembrane region" description="Helical" evidence="12">
    <location>
        <begin position="348"/>
        <end position="367"/>
    </location>
</feature>
<dbReference type="AlphaFoldDB" id="A0A0N0NQ36"/>
<feature type="transmembrane region" description="Helical" evidence="12">
    <location>
        <begin position="100"/>
        <end position="118"/>
    </location>
</feature>
<protein>
    <recommendedName>
        <fullName evidence="3">Molybdate-anion transporter</fullName>
    </recommendedName>
    <alternativeName>
        <fullName evidence="10">Major facilitator superfamily domain-containing protein 5</fullName>
    </alternativeName>
    <alternativeName>
        <fullName evidence="11">Molybdate transporter 2 homolog</fullName>
    </alternativeName>
</protein>
<keyword evidence="4" id="KW-0813">Transport</keyword>
<feature type="transmembrane region" description="Helical" evidence="12">
    <location>
        <begin position="6"/>
        <end position="22"/>
    </location>
</feature>
<keyword evidence="6 12" id="KW-0812">Transmembrane</keyword>
<dbReference type="Gene3D" id="1.20.1250.20">
    <property type="entry name" value="MFS general substrate transporter like domains"/>
    <property type="match status" value="1"/>
</dbReference>
<feature type="transmembrane region" description="Helical" evidence="12">
    <location>
        <begin position="317"/>
        <end position="336"/>
    </location>
</feature>
<evidence type="ECO:0000256" key="9">
    <source>
        <dbReference type="ARBA" id="ARBA00023136"/>
    </source>
</evidence>
<evidence type="ECO:0000256" key="8">
    <source>
        <dbReference type="ARBA" id="ARBA00023065"/>
    </source>
</evidence>
<dbReference type="EMBL" id="LFJN01000005">
    <property type="protein sequence ID" value="KPI43451.1"/>
    <property type="molecule type" value="Genomic_DNA"/>
</dbReference>
<evidence type="ECO:0000256" key="2">
    <source>
        <dbReference type="ARBA" id="ARBA00004651"/>
    </source>
</evidence>
<dbReference type="Proteomes" id="UP000038010">
    <property type="component" value="Unassembled WGS sequence"/>
</dbReference>
<feature type="transmembrane region" description="Helical" evidence="12">
    <location>
        <begin position="188"/>
        <end position="211"/>
    </location>
</feature>
<keyword evidence="8" id="KW-0406">Ion transport</keyword>
<reference evidence="13 14" key="1">
    <citation type="submission" date="2015-06" db="EMBL/GenBank/DDBJ databases">
        <title>Draft genome of the ant-associated black yeast Phialophora attae CBS 131958.</title>
        <authorList>
            <person name="Moreno L.F."/>
            <person name="Stielow B.J."/>
            <person name="de Hoog S."/>
            <person name="Vicente V.A."/>
            <person name="Weiss V.A."/>
            <person name="de Vries M."/>
            <person name="Cruz L.M."/>
            <person name="Souza E.M."/>
        </authorList>
    </citation>
    <scope>NUCLEOTIDE SEQUENCE [LARGE SCALE GENOMIC DNA]</scope>
    <source>
        <strain evidence="13 14">CBS 131958</strain>
    </source>
</reference>
<organism evidence="13 14">
    <name type="scientific">Cyphellophora attinorum</name>
    <dbReference type="NCBI Taxonomy" id="1664694"/>
    <lineage>
        <taxon>Eukaryota</taxon>
        <taxon>Fungi</taxon>
        <taxon>Dikarya</taxon>
        <taxon>Ascomycota</taxon>
        <taxon>Pezizomycotina</taxon>
        <taxon>Eurotiomycetes</taxon>
        <taxon>Chaetothyriomycetidae</taxon>
        <taxon>Chaetothyriales</taxon>
        <taxon>Cyphellophoraceae</taxon>
        <taxon>Cyphellophora</taxon>
    </lineage>
</organism>
<feature type="transmembrane region" description="Helical" evidence="12">
    <location>
        <begin position="277"/>
        <end position="305"/>
    </location>
</feature>
<dbReference type="OrthoDB" id="263957at2759"/>
<comment type="caution">
    <text evidence="13">The sequence shown here is derived from an EMBL/GenBank/DDBJ whole genome shotgun (WGS) entry which is preliminary data.</text>
</comment>
<feature type="transmembrane region" description="Helical" evidence="12">
    <location>
        <begin position="159"/>
        <end position="176"/>
    </location>
</feature>
<evidence type="ECO:0000256" key="11">
    <source>
        <dbReference type="ARBA" id="ARBA00032555"/>
    </source>
</evidence>
<dbReference type="InterPro" id="IPR036259">
    <property type="entry name" value="MFS_trans_sf"/>
</dbReference>
<keyword evidence="14" id="KW-1185">Reference proteome</keyword>